<evidence type="ECO:0000256" key="1">
    <source>
        <dbReference type="SAM" id="Coils"/>
    </source>
</evidence>
<accession>A0A0D2KD35</accession>
<feature type="compositionally biased region" description="Basic and acidic residues" evidence="2">
    <location>
        <begin position="247"/>
        <end position="260"/>
    </location>
</feature>
<evidence type="ECO:0000313" key="3">
    <source>
        <dbReference type="EMBL" id="KIY04043.1"/>
    </source>
</evidence>
<feature type="region of interest" description="Disordered" evidence="2">
    <location>
        <begin position="1123"/>
        <end position="1152"/>
    </location>
</feature>
<reference evidence="3 4" key="1">
    <citation type="submission" date="2015-01" db="EMBL/GenBank/DDBJ databases">
        <title>The Genome Sequence of Fonsecaea multimorphosa CBS 102226.</title>
        <authorList>
            <consortium name="The Broad Institute Genomics Platform"/>
            <person name="Cuomo C."/>
            <person name="de Hoog S."/>
            <person name="Gorbushina A."/>
            <person name="Stielow B."/>
            <person name="Teixiera M."/>
            <person name="Abouelleil A."/>
            <person name="Chapman S.B."/>
            <person name="Priest M."/>
            <person name="Young S.K."/>
            <person name="Wortman J."/>
            <person name="Nusbaum C."/>
            <person name="Birren B."/>
        </authorList>
    </citation>
    <scope>NUCLEOTIDE SEQUENCE [LARGE SCALE GENOMIC DNA]</scope>
    <source>
        <strain evidence="3 4">CBS 102226</strain>
    </source>
</reference>
<protein>
    <submittedName>
        <fullName evidence="3">Uncharacterized protein</fullName>
    </submittedName>
</protein>
<keyword evidence="4" id="KW-1185">Reference proteome</keyword>
<name>A0A0D2KD35_9EURO</name>
<gene>
    <name evidence="3" type="ORF">Z520_00735</name>
</gene>
<feature type="region of interest" description="Disordered" evidence="2">
    <location>
        <begin position="198"/>
        <end position="275"/>
    </location>
</feature>
<organism evidence="3 4">
    <name type="scientific">Fonsecaea multimorphosa CBS 102226</name>
    <dbReference type="NCBI Taxonomy" id="1442371"/>
    <lineage>
        <taxon>Eukaryota</taxon>
        <taxon>Fungi</taxon>
        <taxon>Dikarya</taxon>
        <taxon>Ascomycota</taxon>
        <taxon>Pezizomycotina</taxon>
        <taxon>Eurotiomycetes</taxon>
        <taxon>Chaetothyriomycetidae</taxon>
        <taxon>Chaetothyriales</taxon>
        <taxon>Herpotrichiellaceae</taxon>
        <taxon>Fonsecaea</taxon>
    </lineage>
</organism>
<evidence type="ECO:0000313" key="4">
    <source>
        <dbReference type="Proteomes" id="UP000053411"/>
    </source>
</evidence>
<dbReference type="STRING" id="1442371.A0A0D2KD35"/>
<feature type="region of interest" description="Disordered" evidence="2">
    <location>
        <begin position="1068"/>
        <end position="1109"/>
    </location>
</feature>
<dbReference type="RefSeq" id="XP_016638165.1">
    <property type="nucleotide sequence ID" value="XM_016771255.1"/>
</dbReference>
<dbReference type="Proteomes" id="UP000053411">
    <property type="component" value="Unassembled WGS sequence"/>
</dbReference>
<dbReference type="VEuPathDB" id="FungiDB:Z520_00735"/>
<feature type="region of interest" description="Disordered" evidence="2">
    <location>
        <begin position="1"/>
        <end position="56"/>
    </location>
</feature>
<feature type="compositionally biased region" description="Basic and acidic residues" evidence="2">
    <location>
        <begin position="36"/>
        <end position="51"/>
    </location>
</feature>
<feature type="coiled-coil region" evidence="1">
    <location>
        <begin position="148"/>
        <end position="193"/>
    </location>
</feature>
<sequence>MASNPRHHVQPPADAVPKRSALGGRDTTDTSPEASGSRDTREDSNPTHLEDVPSSTKYLFNRYPAKDDARDQIARHEAYQQPFRELLQHSRRGRELHELHELRKRKELERLICQHQILLHVDQVDQALLELEDKKLPAPLERLVLGAHRKFQELLEDEDEKLHGAQERRDLAERKLQELLEQILQELHLKRQQLHLNRQERQEGAKFKASTGGHIHTETPSEQDIVPNFPPESQFSGGRRSPSHQAPVEHQRRVQSDHSTHSTTASPTVKTLPGTRHSDFAQLPLSWKTILAVRKAVEYSKIGGGVTISVYWTFFQFLEKQFGKGDIKVDSIITVTGSVLRAQATTCGDYIRTTWSRNGLFFIRVLEGLWKSYRVMCEKDRSQKVTGFTIPCEDGESQNDTGLSIPFEDGRGQKVICHILKSGSLVTVEASRAKEMMRELVLMLAWAGAAFSSPPDDQNIASCRAELLFSDTGEITLSFHKKSLSEDVKACWLPLFSGVSIAYGFPIHPRQEEVGLEIPLQILAALLGAVRPVEYQGGVVIKGFSSMIIPIEKRGEIVQWHLVANADREQRLSYRDGLARCPQRALVDQVDFECLQQTRAVLGWCSAARCLLGSHDANYKTIEYSSAMEAGRSLNFAGGTLGFQQFGVAQLDFSLGPKDGKCHFQRTGPYQRIVSVAEKTRVVLYDTSDQRGWLVPASEVILHMCQHRHQIEPFEIGGSPVLLPCTRATGQSAKDILLSNASLDLCDPSSEKYTLKDLFLNYWTLLEFLLDQNVRRDQASSNEMHMPLHEVLQGYEYMSVVDERSPFRTKQIALRRTCGGWPALARDVDALVLFASGFGDILRPLEDDQSHHMCRKWRRMPKGQGYLATTIKILQDLYEVAGSRLDRKYLTSTHLRWVQGDSTLFGPCASPGAFRCHCVRVQKIVQKSLFSHRIDTTGPPGPVLDGFENGAVIFGQSDYAPTNTRPASDKPKTTGIYSQPNLVFVAAGEREPRQDDLRGSTDLEYPFWGDTISASQPFRPETAPTHGFVAGRSASSLQLSMARLSAQQVLRTAEETDIPIRLQYAEGHSSPRQWGEAHSYGNSPDHEGVEEVPVQRPTASPPESREYYENYSEPRYLARAEHTIGHSSRPHGRNTKERSMPIRCTGHHQHGG</sequence>
<keyword evidence="1" id="KW-0175">Coiled coil</keyword>
<evidence type="ECO:0000256" key="2">
    <source>
        <dbReference type="SAM" id="MobiDB-lite"/>
    </source>
</evidence>
<dbReference type="AlphaFoldDB" id="A0A0D2KD35"/>
<proteinExistence type="predicted"/>
<dbReference type="EMBL" id="KN848062">
    <property type="protein sequence ID" value="KIY04043.1"/>
    <property type="molecule type" value="Genomic_DNA"/>
</dbReference>
<dbReference type="GeneID" id="27706481"/>
<dbReference type="OrthoDB" id="1577640at2759"/>